<dbReference type="RefSeq" id="WP_034726626.1">
    <property type="nucleotide sequence ID" value="NZ_CACRUE010000039.1"/>
</dbReference>
<dbReference type="AlphaFoldDB" id="A0A6N3F517"/>
<feature type="domain" description="Putative metallopeptidase" evidence="3">
    <location>
        <begin position="11"/>
        <end position="272"/>
    </location>
</feature>
<feature type="domain" description="VWA-like" evidence="2">
    <location>
        <begin position="285"/>
        <end position="391"/>
    </location>
</feature>
<dbReference type="EMBL" id="CACRUE010000039">
    <property type="protein sequence ID" value="VYU47019.1"/>
    <property type="molecule type" value="Genomic_DNA"/>
</dbReference>
<accession>A0A6N3F517</accession>
<dbReference type="PANTHER" id="PTHR38730:SF1">
    <property type="entry name" value="SLL7028 PROTEIN"/>
    <property type="match status" value="1"/>
</dbReference>
<organism evidence="4">
    <name type="scientific">Intestinibacter bartlettii</name>
    <dbReference type="NCBI Taxonomy" id="261299"/>
    <lineage>
        <taxon>Bacteria</taxon>
        <taxon>Bacillati</taxon>
        <taxon>Bacillota</taxon>
        <taxon>Clostridia</taxon>
        <taxon>Peptostreptococcales</taxon>
        <taxon>Peptostreptococcaceae</taxon>
        <taxon>Intestinibacter</taxon>
    </lineage>
</organism>
<name>A0A6N3F517_9FIRM</name>
<dbReference type="InterPro" id="IPR025154">
    <property type="entry name" value="Put_metallopeptidase_dom"/>
</dbReference>
<gene>
    <name evidence="4" type="ORF">IBLFYP30_02808</name>
</gene>
<evidence type="ECO:0000313" key="4">
    <source>
        <dbReference type="EMBL" id="VYU47019.1"/>
    </source>
</evidence>
<dbReference type="Pfam" id="PF09967">
    <property type="entry name" value="DUF2201"/>
    <property type="match status" value="1"/>
</dbReference>
<evidence type="ECO:0008006" key="5">
    <source>
        <dbReference type="Google" id="ProtNLM"/>
    </source>
</evidence>
<dbReference type="InterPro" id="IPR036465">
    <property type="entry name" value="vWFA_dom_sf"/>
</dbReference>
<dbReference type="Pfam" id="PF13203">
    <property type="entry name" value="DUF2201_N"/>
    <property type="match status" value="1"/>
</dbReference>
<dbReference type="PANTHER" id="PTHR38730">
    <property type="entry name" value="SLL7028 PROTEIN"/>
    <property type="match status" value="1"/>
</dbReference>
<proteinExistence type="predicted"/>
<protein>
    <recommendedName>
        <fullName evidence="5">Metallopeptidase domain-containing protein</fullName>
    </recommendedName>
</protein>
<dbReference type="Gene3D" id="3.40.50.410">
    <property type="entry name" value="von Willebrand factor, type A domain"/>
    <property type="match status" value="1"/>
</dbReference>
<evidence type="ECO:0000259" key="2">
    <source>
        <dbReference type="Pfam" id="PF09967"/>
    </source>
</evidence>
<feature type="region of interest" description="Disordered" evidence="1">
    <location>
        <begin position="154"/>
        <end position="175"/>
    </location>
</feature>
<sequence>MTIEESISKLKINLIRRRPFYGVILMKLNELRESDAIDIASTDGNTIFYNREYMESLTESERNFYLLHQLYHCIFMHPIRMVNKDSKVANIAADYLVNYYIDMEKEEFRRNQIMITPSKDALMVESQEDKDLLEKLSFEQLYEILYKNMKKQEQNKNIDDNSESNGEGKSGLGKNINYQNVKEDLIRPKNVQKTSSNMRRIIQESIITNKMQGNKSMGDMPGNLLRKIEDLIGTRLPWHKYLRRYLSNIASDDLSFDTPDKNHIYRELILPGPYEDENRLEDILFVIDTSGSISDDDLNNFMTQAYNICNDFNATGKVIFFDSIVQDVFDIDKDNFKKARPAGGEGTNVDSAFSYIRDKKLKYICAVVLTDGYFPRPNILIRNVIWCLTEDATTRNIEGYKGSKIIKM</sequence>
<evidence type="ECO:0000256" key="1">
    <source>
        <dbReference type="SAM" id="MobiDB-lite"/>
    </source>
</evidence>
<evidence type="ECO:0000259" key="3">
    <source>
        <dbReference type="Pfam" id="PF13203"/>
    </source>
</evidence>
<reference evidence="4" key="1">
    <citation type="submission" date="2019-11" db="EMBL/GenBank/DDBJ databases">
        <authorList>
            <person name="Feng L."/>
        </authorList>
    </citation>
    <scope>NUCLEOTIDE SEQUENCE</scope>
    <source>
        <strain evidence="4">IbartlettiiLFYP30</strain>
    </source>
</reference>
<dbReference type="InterPro" id="IPR018698">
    <property type="entry name" value="VWA-like_dom"/>
</dbReference>
<dbReference type="SUPFAM" id="SSF53300">
    <property type="entry name" value="vWA-like"/>
    <property type="match status" value="1"/>
</dbReference>